<evidence type="ECO:0000256" key="1">
    <source>
        <dbReference type="SAM" id="MobiDB-lite"/>
    </source>
</evidence>
<protein>
    <submittedName>
        <fullName evidence="2">Uncharacterized protein</fullName>
    </submittedName>
</protein>
<proteinExistence type="predicted"/>
<accession>A0A397GZ70</accession>
<gene>
    <name evidence="2" type="ORF">Glove_423g77</name>
</gene>
<feature type="region of interest" description="Disordered" evidence="1">
    <location>
        <begin position="60"/>
        <end position="80"/>
    </location>
</feature>
<name>A0A397GZ70_9GLOM</name>
<comment type="caution">
    <text evidence="2">The sequence shown here is derived from an EMBL/GenBank/DDBJ whole genome shotgun (WGS) entry which is preliminary data.</text>
</comment>
<organism evidence="2 3">
    <name type="scientific">Diversispora epigaea</name>
    <dbReference type="NCBI Taxonomy" id="1348612"/>
    <lineage>
        <taxon>Eukaryota</taxon>
        <taxon>Fungi</taxon>
        <taxon>Fungi incertae sedis</taxon>
        <taxon>Mucoromycota</taxon>
        <taxon>Glomeromycotina</taxon>
        <taxon>Glomeromycetes</taxon>
        <taxon>Diversisporales</taxon>
        <taxon>Diversisporaceae</taxon>
        <taxon>Diversispora</taxon>
    </lineage>
</organism>
<dbReference type="Proteomes" id="UP000266861">
    <property type="component" value="Unassembled WGS sequence"/>
</dbReference>
<sequence length="80" mass="9064">MKAVVRETIKAVQEKKKTVDKFKKAGFRKRPRDNSDQLSLCLMTPNKPKKAKKVKACADAHYEDSEESRLSGSPSQRSDI</sequence>
<evidence type="ECO:0000313" key="3">
    <source>
        <dbReference type="Proteomes" id="UP000266861"/>
    </source>
</evidence>
<evidence type="ECO:0000313" key="2">
    <source>
        <dbReference type="EMBL" id="RHZ54764.1"/>
    </source>
</evidence>
<dbReference type="AlphaFoldDB" id="A0A397GZ70"/>
<dbReference type="EMBL" id="PQFF01000374">
    <property type="protein sequence ID" value="RHZ54764.1"/>
    <property type="molecule type" value="Genomic_DNA"/>
</dbReference>
<feature type="compositionally biased region" description="Basic and acidic residues" evidence="1">
    <location>
        <begin position="60"/>
        <end position="69"/>
    </location>
</feature>
<feature type="compositionally biased region" description="Polar residues" evidence="1">
    <location>
        <begin position="70"/>
        <end position="80"/>
    </location>
</feature>
<reference evidence="2 3" key="1">
    <citation type="submission" date="2018-08" db="EMBL/GenBank/DDBJ databases">
        <title>Genome and evolution of the arbuscular mycorrhizal fungus Diversispora epigaea (formerly Glomus versiforme) and its bacterial endosymbionts.</title>
        <authorList>
            <person name="Sun X."/>
            <person name="Fei Z."/>
            <person name="Harrison M."/>
        </authorList>
    </citation>
    <scope>NUCLEOTIDE SEQUENCE [LARGE SCALE GENOMIC DNA]</scope>
    <source>
        <strain evidence="2 3">IT104</strain>
    </source>
</reference>
<dbReference type="OrthoDB" id="2393873at2759"/>
<keyword evidence="3" id="KW-1185">Reference proteome</keyword>